<sequence>MKKIEWNNDKNLFLKKERNISFEEVVVKIENDDVLDILKHPNSKKYPNQKIFIIFLNKYIYLVPFVEDNDKIFIKTIIPSSKYTKIYLNKQHEDGKK</sequence>
<name>A0A3B0TXP6_9ZZZZ</name>
<gene>
    <name evidence="1" type="ORF">MNBD_BACTEROID05-716</name>
</gene>
<accession>A0A3B0TXP6</accession>
<evidence type="ECO:0008006" key="2">
    <source>
        <dbReference type="Google" id="ProtNLM"/>
    </source>
</evidence>
<evidence type="ECO:0000313" key="1">
    <source>
        <dbReference type="EMBL" id="VAW11866.1"/>
    </source>
</evidence>
<organism evidence="1">
    <name type="scientific">hydrothermal vent metagenome</name>
    <dbReference type="NCBI Taxonomy" id="652676"/>
    <lineage>
        <taxon>unclassified sequences</taxon>
        <taxon>metagenomes</taxon>
        <taxon>ecological metagenomes</taxon>
    </lineage>
</organism>
<proteinExistence type="predicted"/>
<reference evidence="1" key="1">
    <citation type="submission" date="2018-06" db="EMBL/GenBank/DDBJ databases">
        <authorList>
            <person name="Zhirakovskaya E."/>
        </authorList>
    </citation>
    <scope>NUCLEOTIDE SEQUENCE</scope>
</reference>
<dbReference type="EMBL" id="UOEN01000053">
    <property type="protein sequence ID" value="VAW11866.1"/>
    <property type="molecule type" value="Genomic_DNA"/>
</dbReference>
<protein>
    <recommendedName>
        <fullName evidence="2">Toxin</fullName>
    </recommendedName>
</protein>
<dbReference type="AlphaFoldDB" id="A0A3B0TXP6"/>